<dbReference type="EMBL" id="MF782455">
    <property type="protein sequence ID" value="ATZ80270.1"/>
    <property type="molecule type" value="Genomic_DNA"/>
</dbReference>
<accession>A0A2H4UTK3</accession>
<dbReference type="Proteomes" id="UP000240325">
    <property type="component" value="Segment"/>
</dbReference>
<keyword evidence="2" id="KW-1185">Reference proteome</keyword>
<proteinExistence type="predicted"/>
<protein>
    <submittedName>
        <fullName evidence="1">Uncharacterized protein</fullName>
    </submittedName>
</protein>
<organism evidence="1">
    <name type="scientific">Bodo saltans virus</name>
    <dbReference type="NCBI Taxonomy" id="2024608"/>
    <lineage>
        <taxon>Viruses</taxon>
        <taxon>Varidnaviria</taxon>
        <taxon>Bamfordvirae</taxon>
        <taxon>Nucleocytoviricota</taxon>
        <taxon>Megaviricetes</taxon>
        <taxon>Imitervirales</taxon>
        <taxon>Mimiviridae</taxon>
        <taxon>Klosneuvirinae</taxon>
        <taxon>Theiavirus</taxon>
        <taxon>Theiavirus salishense</taxon>
    </lineage>
</organism>
<evidence type="ECO:0000313" key="2">
    <source>
        <dbReference type="Proteomes" id="UP000240325"/>
    </source>
</evidence>
<gene>
    <name evidence="1" type="ORF">BMW23_0212</name>
</gene>
<sequence>MSVQKINDLINIIHTANNSTDNIETKIKTLFKYYKEFDALRDKELKKYRENILDNESVYNMLENILNDCSCFAACKTKKIKRELLLHLLVDFLNFINSLPLKLDEMNNDDIITIKLKHTTRGFFGNYNNFIISEPVGYKCKINVIRDFEKLISISINPVYNFDFLSIINNPYIKEKLTLLIDKFNE</sequence>
<evidence type="ECO:0000313" key="1">
    <source>
        <dbReference type="EMBL" id="ATZ80270.1"/>
    </source>
</evidence>
<reference evidence="1" key="1">
    <citation type="journal article" date="2017" name="Elife">
        <title>The kinetoplastid-infecting Bodo saltans virus (BsV), a window into the most abundant giant viruses in the sea.</title>
        <authorList>
            <person name="Deeg C.M."/>
            <person name="Chow C.-E.T."/>
            <person name="Suttle C.A."/>
        </authorList>
    </citation>
    <scope>NUCLEOTIDE SEQUENCE</scope>
    <source>
        <strain evidence="1">NG1</strain>
    </source>
</reference>
<name>A0A2H4UTK3_9VIRU</name>